<dbReference type="EMBL" id="FODY01000026">
    <property type="protein sequence ID" value="SEP40917.1"/>
    <property type="molecule type" value="Genomic_DNA"/>
</dbReference>
<gene>
    <name evidence="1" type="ORF">SAMN04490178_1262</name>
</gene>
<evidence type="ECO:0000313" key="2">
    <source>
        <dbReference type="Proteomes" id="UP000198847"/>
    </source>
</evidence>
<organism evidence="1 2">
    <name type="scientific">Propionispora vibrioides</name>
    <dbReference type="NCBI Taxonomy" id="112903"/>
    <lineage>
        <taxon>Bacteria</taxon>
        <taxon>Bacillati</taxon>
        <taxon>Bacillota</taxon>
        <taxon>Negativicutes</taxon>
        <taxon>Selenomonadales</taxon>
        <taxon>Sporomusaceae</taxon>
        <taxon>Propionispora</taxon>
    </lineage>
</organism>
<reference evidence="1 2" key="1">
    <citation type="submission" date="2016-10" db="EMBL/GenBank/DDBJ databases">
        <authorList>
            <person name="de Groot N.N."/>
        </authorList>
    </citation>
    <scope>NUCLEOTIDE SEQUENCE [LARGE SCALE GENOMIC DNA]</scope>
    <source>
        <strain evidence="1 2">DSM 13305</strain>
    </source>
</reference>
<dbReference type="AlphaFoldDB" id="A0A1H8XMA0"/>
<name>A0A1H8XMA0_9FIRM</name>
<dbReference type="Proteomes" id="UP000198847">
    <property type="component" value="Unassembled WGS sequence"/>
</dbReference>
<proteinExistence type="predicted"/>
<evidence type="ECO:0000313" key="1">
    <source>
        <dbReference type="EMBL" id="SEP40917.1"/>
    </source>
</evidence>
<protein>
    <submittedName>
        <fullName evidence="1">Uncharacterized protein</fullName>
    </submittedName>
</protein>
<sequence length="94" mass="10753">MVPERHRDGGTVLLYFNKSFLQKSTHTLSVSKIGRWVVVFLTICPSLPQKGQRTMVLSYKTLPPAPAFYFFKTRGRFIILGMSDRLTAVNVFSR</sequence>
<accession>A0A1H8XMA0</accession>
<keyword evidence="2" id="KW-1185">Reference proteome</keyword>